<evidence type="ECO:0000259" key="2">
    <source>
        <dbReference type="Pfam" id="PF22128"/>
    </source>
</evidence>
<dbReference type="InterPro" id="IPR054368">
    <property type="entry name" value="Alp7A-like_C"/>
</dbReference>
<protein>
    <recommendedName>
        <fullName evidence="5">Actin-like protein N-terminal domain-containing protein</fullName>
    </recommendedName>
</protein>
<dbReference type="Pfam" id="PF17989">
    <property type="entry name" value="ALP_N"/>
    <property type="match status" value="1"/>
</dbReference>
<dbReference type="Proteomes" id="UP001139263">
    <property type="component" value="Unassembled WGS sequence"/>
</dbReference>
<evidence type="ECO:0000313" key="4">
    <source>
        <dbReference type="Proteomes" id="UP001139263"/>
    </source>
</evidence>
<feature type="domain" description="Actin-like protein N-terminal" evidence="1">
    <location>
        <begin position="7"/>
        <end position="178"/>
    </location>
</feature>
<evidence type="ECO:0008006" key="5">
    <source>
        <dbReference type="Google" id="ProtNLM"/>
    </source>
</evidence>
<dbReference type="CDD" id="cd24023">
    <property type="entry name" value="ASKHA_NBD_ParM_Alp7A-like"/>
    <property type="match status" value="1"/>
</dbReference>
<sequence length="377" mass="41670">MMIHLAAIDVGNDGVKAIFETGKGIILPNVVAEAPADRGVVSLESSLYEGIHCRVTSPSLVKSGVYTVGNLATRYSDNHEPEPGDAKSSNDQAIIMLLVTLAIDAAKHGEANSNGVVECRYALSTGLPLKEIKKPGTKEAFRDRLMGKVHEVEFLQTPEIGKKVVRIEFDTVSISSEGQAAMMFLVTDEQGRIKNEELLNKSILINDIGGLSTDSAVIERGEPDNMNSDGLNSGVSEYLDTIIEQVYERYHHRIRSRRNLVRDVLLAKDERKNHILVDGKLTSIKDVVDEVLTACAKAQHDHLGRMWKKVSDVELVFQIGGGSALIRPYLTAVNENSRHVYPLRWQESADESIWMIVESYWKILVLSKRVTPAIEGV</sequence>
<feature type="domain" description="Alp7A-like C-terminal" evidence="2">
    <location>
        <begin position="203"/>
        <end position="336"/>
    </location>
</feature>
<dbReference type="InterPro" id="IPR040607">
    <property type="entry name" value="ALP_N"/>
</dbReference>
<gene>
    <name evidence="3" type="ORF">MM817_03042</name>
</gene>
<proteinExistence type="predicted"/>
<keyword evidence="4" id="KW-1185">Reference proteome</keyword>
<dbReference type="Gene3D" id="3.30.420.40">
    <property type="match status" value="2"/>
</dbReference>
<accession>A0A9X1VCF9</accession>
<dbReference type="SUPFAM" id="SSF53067">
    <property type="entry name" value="Actin-like ATPase domain"/>
    <property type="match status" value="2"/>
</dbReference>
<dbReference type="EMBL" id="JALBUF010000024">
    <property type="protein sequence ID" value="MCI0184745.1"/>
    <property type="molecule type" value="Genomic_DNA"/>
</dbReference>
<organism evidence="3 4">
    <name type="scientific">Sulfoacidibacillus ferrooxidans</name>
    <dbReference type="NCBI Taxonomy" id="2005001"/>
    <lineage>
        <taxon>Bacteria</taxon>
        <taxon>Bacillati</taxon>
        <taxon>Bacillota</taxon>
        <taxon>Bacilli</taxon>
        <taxon>Bacillales</taxon>
        <taxon>Alicyclobacillaceae</taxon>
        <taxon>Sulfoacidibacillus</taxon>
    </lineage>
</organism>
<evidence type="ECO:0000313" key="3">
    <source>
        <dbReference type="EMBL" id="MCI0184745.1"/>
    </source>
</evidence>
<dbReference type="AlphaFoldDB" id="A0A9X1VCF9"/>
<dbReference type="RefSeq" id="WP_241716666.1">
    <property type="nucleotide sequence ID" value="NZ_JALBUF010000024.1"/>
</dbReference>
<reference evidence="3" key="1">
    <citation type="submission" date="2022-03" db="EMBL/GenBank/DDBJ databases">
        <title>Draft Genome Sequence of Firmicute Strain S0AB, a Heterotrophic Iron/Sulfur-Oxidizing Extreme Acidophile.</title>
        <authorList>
            <person name="Vergara E."/>
            <person name="Pakostova E."/>
            <person name="Johnson D.B."/>
            <person name="Holmes D.S."/>
        </authorList>
    </citation>
    <scope>NUCLEOTIDE SEQUENCE</scope>
    <source>
        <strain evidence="3">S0AB</strain>
    </source>
</reference>
<comment type="caution">
    <text evidence="3">The sequence shown here is derived from an EMBL/GenBank/DDBJ whole genome shotgun (WGS) entry which is preliminary data.</text>
</comment>
<dbReference type="Pfam" id="PF22128">
    <property type="entry name" value="Alp7A_like_C"/>
    <property type="match status" value="1"/>
</dbReference>
<name>A0A9X1VCF9_9BACL</name>
<dbReference type="InterPro" id="IPR043129">
    <property type="entry name" value="ATPase_NBD"/>
</dbReference>
<evidence type="ECO:0000259" key="1">
    <source>
        <dbReference type="Pfam" id="PF17989"/>
    </source>
</evidence>